<dbReference type="AlphaFoldDB" id="A0A1H0G3C3"/>
<accession>A0A1H0G3C3</accession>
<feature type="transmembrane region" description="Helical" evidence="2">
    <location>
        <begin position="128"/>
        <end position="150"/>
    </location>
</feature>
<keyword evidence="2" id="KW-0472">Membrane</keyword>
<sequence length="164" mass="17073">MNGTRTGPAHAPVSRPQLTGTRRPGRTTLTWGVVTTLLAVALITLVPSGSGWTWADPATELGWYLAGLDDDTTRLQLVGNLLLLVPTAALAAARWPVLRRPAALLPACLVLASGIETLQFLLPLGRVVSVVDVGLNTLGAVPVLVAAALLRPPTRPSPGRGDQA</sequence>
<gene>
    <name evidence="4" type="ORF">SAMN05660199_01123</name>
</gene>
<evidence type="ECO:0000256" key="1">
    <source>
        <dbReference type="SAM" id="MobiDB-lite"/>
    </source>
</evidence>
<reference evidence="5" key="1">
    <citation type="submission" date="2016-10" db="EMBL/GenBank/DDBJ databases">
        <authorList>
            <person name="Varghese N."/>
            <person name="Submissions S."/>
        </authorList>
    </citation>
    <scope>NUCLEOTIDE SEQUENCE [LARGE SCALE GENOMIC DNA]</scope>
    <source>
        <strain evidence="5">DSM 45843</strain>
    </source>
</reference>
<evidence type="ECO:0000259" key="3">
    <source>
        <dbReference type="Pfam" id="PF04892"/>
    </source>
</evidence>
<feature type="transmembrane region" description="Helical" evidence="2">
    <location>
        <begin position="75"/>
        <end position="95"/>
    </location>
</feature>
<evidence type="ECO:0000256" key="2">
    <source>
        <dbReference type="SAM" id="Phobius"/>
    </source>
</evidence>
<keyword evidence="2" id="KW-0812">Transmembrane</keyword>
<evidence type="ECO:0000313" key="4">
    <source>
        <dbReference type="EMBL" id="SDO01362.1"/>
    </source>
</evidence>
<keyword evidence="5" id="KW-1185">Reference proteome</keyword>
<dbReference type="Pfam" id="PF04892">
    <property type="entry name" value="VanZ"/>
    <property type="match status" value="1"/>
</dbReference>
<dbReference type="InterPro" id="IPR006976">
    <property type="entry name" value="VanZ-like"/>
</dbReference>
<feature type="transmembrane region" description="Helical" evidence="2">
    <location>
        <begin position="29"/>
        <end position="55"/>
    </location>
</feature>
<name>A0A1H0G3C3_9ACTN</name>
<protein>
    <submittedName>
        <fullName evidence="4">Glycopeptide antibiotics resistance protein</fullName>
    </submittedName>
</protein>
<dbReference type="STRING" id="1052260.SAMN05660199_01123"/>
<feature type="compositionally biased region" description="Low complexity" evidence="1">
    <location>
        <begin position="15"/>
        <end position="25"/>
    </location>
</feature>
<keyword evidence="2" id="KW-1133">Transmembrane helix</keyword>
<feature type="region of interest" description="Disordered" evidence="1">
    <location>
        <begin position="1"/>
        <end position="25"/>
    </location>
</feature>
<dbReference type="Proteomes" id="UP000199088">
    <property type="component" value="Unassembled WGS sequence"/>
</dbReference>
<evidence type="ECO:0000313" key="5">
    <source>
        <dbReference type="Proteomes" id="UP000199088"/>
    </source>
</evidence>
<organism evidence="4 5">
    <name type="scientific">Klenkia soli</name>
    <dbReference type="NCBI Taxonomy" id="1052260"/>
    <lineage>
        <taxon>Bacteria</taxon>
        <taxon>Bacillati</taxon>
        <taxon>Actinomycetota</taxon>
        <taxon>Actinomycetes</taxon>
        <taxon>Geodermatophilales</taxon>
        <taxon>Geodermatophilaceae</taxon>
        <taxon>Klenkia</taxon>
    </lineage>
</organism>
<proteinExistence type="predicted"/>
<feature type="domain" description="VanZ-like" evidence="3">
    <location>
        <begin position="65"/>
        <end position="148"/>
    </location>
</feature>
<feature type="transmembrane region" description="Helical" evidence="2">
    <location>
        <begin position="102"/>
        <end position="122"/>
    </location>
</feature>
<dbReference type="EMBL" id="FNIR01000003">
    <property type="protein sequence ID" value="SDO01362.1"/>
    <property type="molecule type" value="Genomic_DNA"/>
</dbReference>